<dbReference type="Gene3D" id="1.10.530.10">
    <property type="match status" value="1"/>
</dbReference>
<evidence type="ECO:0000256" key="3">
    <source>
        <dbReference type="ARBA" id="ARBA00022801"/>
    </source>
</evidence>
<name>E2Q6Y7_STRCL</name>
<dbReference type="InterPro" id="IPR002502">
    <property type="entry name" value="Amidase_domain"/>
</dbReference>
<dbReference type="PANTHER" id="PTHR30417">
    <property type="entry name" value="N-ACETYLMURAMOYL-L-ALANINE AMIDASE AMID"/>
    <property type="match status" value="1"/>
</dbReference>
<reference evidence="7 8" key="1">
    <citation type="journal article" date="2010" name="Genome Biol. Evol.">
        <title>The sequence of a 1.8-mb bacterial linear plasmid reveals a rich evolutionary reservoir of secondary metabolic pathways.</title>
        <authorList>
            <person name="Medema M.H."/>
            <person name="Trefzer A."/>
            <person name="Kovalchuk A."/>
            <person name="van den Berg M."/>
            <person name="Mueller U."/>
            <person name="Heijne W."/>
            <person name="Wu L."/>
            <person name="Alam M.T."/>
            <person name="Ronning C.M."/>
            <person name="Nierman W.C."/>
            <person name="Bovenberg R.A.L."/>
            <person name="Breitling R."/>
            <person name="Takano E."/>
        </authorList>
    </citation>
    <scope>NUCLEOTIDE SEQUENCE [LARGE SCALE GENOMIC DNA]</scope>
    <source>
        <strain evidence="8">ATCC 27064 / DSM 738 / JCM 4710 / NBRC 13307 / NCIMB 12785 / NRRL 3585 / VKM Ac-602</strain>
    </source>
</reference>
<dbReference type="EC" id="3.5.1.28" evidence="2"/>
<comment type="catalytic activity">
    <reaction evidence="1">
        <text>Hydrolyzes the link between N-acetylmuramoyl residues and L-amino acid residues in certain cell-wall glycopeptides.</text>
        <dbReference type="EC" id="3.5.1.28"/>
    </reaction>
</comment>
<evidence type="ECO:0000313" key="8">
    <source>
        <dbReference type="Proteomes" id="UP000002357"/>
    </source>
</evidence>
<keyword evidence="3" id="KW-0378">Hydrolase</keyword>
<dbReference type="GO" id="GO:0009253">
    <property type="term" value="P:peptidoglycan catabolic process"/>
    <property type="evidence" value="ECO:0007669"/>
    <property type="project" value="InterPro"/>
</dbReference>
<dbReference type="eggNOG" id="COG3023">
    <property type="taxonomic scope" value="Bacteria"/>
</dbReference>
<protein>
    <recommendedName>
        <fullName evidence="2">N-acetylmuramoyl-L-alanine amidase</fullName>
        <ecNumber evidence="2">3.5.1.28</ecNumber>
    </recommendedName>
</protein>
<feature type="domain" description="N-acetylmuramoyl-L-alanine amidase" evidence="6">
    <location>
        <begin position="367"/>
        <end position="505"/>
    </location>
</feature>
<feature type="compositionally biased region" description="Pro residues" evidence="5">
    <location>
        <begin position="35"/>
        <end position="47"/>
    </location>
</feature>
<feature type="region of interest" description="Disordered" evidence="5">
    <location>
        <begin position="176"/>
        <end position="221"/>
    </location>
</feature>
<dbReference type="GO" id="GO:0071555">
    <property type="term" value="P:cell wall organization"/>
    <property type="evidence" value="ECO:0007669"/>
    <property type="project" value="UniProtKB-KW"/>
</dbReference>
<feature type="compositionally biased region" description="Low complexity" evidence="5">
    <location>
        <begin position="205"/>
        <end position="220"/>
    </location>
</feature>
<evidence type="ECO:0000256" key="2">
    <source>
        <dbReference type="ARBA" id="ARBA00011901"/>
    </source>
</evidence>
<dbReference type="Proteomes" id="UP000002357">
    <property type="component" value="Chromosome"/>
</dbReference>
<feature type="compositionally biased region" description="Basic and acidic residues" evidence="5">
    <location>
        <begin position="187"/>
        <end position="200"/>
    </location>
</feature>
<feature type="compositionally biased region" description="Low complexity" evidence="5">
    <location>
        <begin position="1"/>
        <end position="15"/>
    </location>
</feature>
<dbReference type="AlphaFoldDB" id="E2Q6Y7"/>
<dbReference type="STRING" id="1901.BB341_26970"/>
<dbReference type="CDD" id="cd06583">
    <property type="entry name" value="PGRP"/>
    <property type="match status" value="1"/>
</dbReference>
<dbReference type="SUPFAM" id="SSF55846">
    <property type="entry name" value="N-acetylmuramoyl-L-alanine amidase-like"/>
    <property type="match status" value="1"/>
</dbReference>
<feature type="region of interest" description="Disordered" evidence="5">
    <location>
        <begin position="1"/>
        <end position="71"/>
    </location>
</feature>
<dbReference type="GO" id="GO:0009254">
    <property type="term" value="P:peptidoglycan turnover"/>
    <property type="evidence" value="ECO:0007669"/>
    <property type="project" value="TreeGrafter"/>
</dbReference>
<dbReference type="KEGG" id="sclf:BB341_26970"/>
<dbReference type="FunFam" id="3.40.80.10:FF:000006">
    <property type="entry name" value="N-acetylmuramoyl-L-alanine amidase"/>
    <property type="match status" value="1"/>
</dbReference>
<dbReference type="Pfam" id="PF01510">
    <property type="entry name" value="Amidase_2"/>
    <property type="match status" value="1"/>
</dbReference>
<dbReference type="PANTHER" id="PTHR30417:SF1">
    <property type="entry name" value="N-ACETYLMURAMOYL-L-ALANINE AMIDASE AMID"/>
    <property type="match status" value="1"/>
</dbReference>
<evidence type="ECO:0000256" key="5">
    <source>
        <dbReference type="SAM" id="MobiDB-lite"/>
    </source>
</evidence>
<keyword evidence="4" id="KW-0961">Cell wall biogenesis/degradation</keyword>
<dbReference type="EMBL" id="CM000913">
    <property type="protein sequence ID" value="EFG05234.1"/>
    <property type="molecule type" value="Genomic_DNA"/>
</dbReference>
<dbReference type="GO" id="GO:0008745">
    <property type="term" value="F:N-acetylmuramoyl-L-alanine amidase activity"/>
    <property type="evidence" value="ECO:0007669"/>
    <property type="project" value="UniProtKB-EC"/>
</dbReference>
<dbReference type="Gene3D" id="3.40.80.10">
    <property type="entry name" value="Peptidoglycan recognition protein-like"/>
    <property type="match status" value="1"/>
</dbReference>
<dbReference type="InterPro" id="IPR036505">
    <property type="entry name" value="Amidase/PGRP_sf"/>
</dbReference>
<organism evidence="7 8">
    <name type="scientific">Streptomyces clavuligerus</name>
    <dbReference type="NCBI Taxonomy" id="1901"/>
    <lineage>
        <taxon>Bacteria</taxon>
        <taxon>Bacillati</taxon>
        <taxon>Actinomycetota</taxon>
        <taxon>Actinomycetes</taxon>
        <taxon>Kitasatosporales</taxon>
        <taxon>Streptomycetaceae</taxon>
        <taxon>Streptomyces</taxon>
    </lineage>
</organism>
<proteinExistence type="predicted"/>
<evidence type="ECO:0000313" key="7">
    <source>
        <dbReference type="EMBL" id="EFG05234.1"/>
    </source>
</evidence>
<dbReference type="InterPro" id="IPR051206">
    <property type="entry name" value="NAMLAA_amidase_2"/>
</dbReference>
<accession>E2Q6Y7</accession>
<evidence type="ECO:0000259" key="6">
    <source>
        <dbReference type="SMART" id="SM00644"/>
    </source>
</evidence>
<dbReference type="SMART" id="SM00644">
    <property type="entry name" value="Ami_2"/>
    <property type="match status" value="1"/>
</dbReference>
<keyword evidence="8" id="KW-1185">Reference proteome</keyword>
<sequence>MVSRSRFAPRASAPRVPCPSQEAALPVSDAVSGPVPDPVSSPGPVPGPLSASGPRSGPVAGSAPGRGHRPAPVARRLRGAGVQAASVALLLPLLSAGLMGQGGAAAAPRPSAPAAAPGSLMEAFTSAAAAYRVPREVLLGVAYLQSRWDGHGGAPSVSGGYGPMHLTDARTALREAAGPAGAPHRHPGGEEDRRGDDRRPPVVSATGAALPPGLAAGTPPERLRTLERAARLSGIDAGRLRSDPVANVRGGAALLADAQRRLDRPAGGSAADWYGAVALFSGADDTATARAYADDVFSVIRSGAARTTDSGARVVLAADPSAVPAPGRLSGLGLREARAQGTECPRTVSCEWLPAPYQELPGGGYGNHDRSERPRSQKIRYIVVHDTEATWDTTLRLVQNPAYVSWQYSLRASDGHIAQHVPLRDVAWHAGNWFVNAHSIGLEHEGFLTAPDTWYTEAMYRSSARLVRYLARKYDIPLDRQHILGHDNVPGTTAATIRGMHTDPGPYWDWDHYFTLLGKPFRATAGPWARVVTVRPEYARHQPVFTGCARPGEVCAPHGSGAVRLHTAPSPDAPLVRDIGLRPGGEDSTTQVNDTGARASTGQRFAVAERQGAWTAIWYLGQKAWFHNPPEQPTAVGSRGVLIAPRPGPAEVPVYGRAYPEPAAYPEGVPVQPLAPYPYSLPAGQRYVAGDLVRGEYFYAKTFDPSGHRVVRGAELYYEIQFGHRVAFVKASDVRPVH</sequence>
<gene>
    <name evidence="7" type="ORF">SCLAV_0158</name>
</gene>
<evidence type="ECO:0000256" key="4">
    <source>
        <dbReference type="ARBA" id="ARBA00023316"/>
    </source>
</evidence>
<evidence type="ECO:0000256" key="1">
    <source>
        <dbReference type="ARBA" id="ARBA00001561"/>
    </source>
</evidence>